<dbReference type="InterPro" id="IPR036388">
    <property type="entry name" value="WH-like_DNA-bd_sf"/>
</dbReference>
<dbReference type="PROSITE" id="PS51683">
    <property type="entry name" value="SAM_OMT_II"/>
    <property type="match status" value="1"/>
</dbReference>
<dbReference type="Pfam" id="PF08100">
    <property type="entry name" value="Dimerisation"/>
    <property type="match status" value="1"/>
</dbReference>
<dbReference type="InterPro" id="IPR001077">
    <property type="entry name" value="COMT_C"/>
</dbReference>
<dbReference type="InterPro" id="IPR029063">
    <property type="entry name" value="SAM-dependent_MTases_sf"/>
</dbReference>
<feature type="active site" description="Proton acceptor" evidence="4">
    <location>
        <position position="235"/>
    </location>
</feature>
<dbReference type="PANTHER" id="PTHR43712">
    <property type="entry name" value="PUTATIVE (AFU_ORTHOLOGUE AFUA_4G14580)-RELATED"/>
    <property type="match status" value="1"/>
</dbReference>
<dbReference type="GO" id="GO:0046983">
    <property type="term" value="F:protein dimerization activity"/>
    <property type="evidence" value="ECO:0007669"/>
    <property type="project" value="InterPro"/>
</dbReference>
<evidence type="ECO:0000259" key="5">
    <source>
        <dbReference type="Pfam" id="PF00891"/>
    </source>
</evidence>
<evidence type="ECO:0000313" key="7">
    <source>
        <dbReference type="EMBL" id="TGO57600.1"/>
    </source>
</evidence>
<dbReference type="Gene3D" id="3.40.50.150">
    <property type="entry name" value="Vaccinia Virus protein VP39"/>
    <property type="match status" value="1"/>
</dbReference>
<keyword evidence="8" id="KW-1185">Reference proteome</keyword>
<protein>
    <submittedName>
        <fullName evidence="7">Uncharacterized protein</fullName>
    </submittedName>
</protein>
<proteinExistence type="predicted"/>
<keyword evidence="2" id="KW-0808">Transferase</keyword>
<evidence type="ECO:0000259" key="6">
    <source>
        <dbReference type="Pfam" id="PF08100"/>
    </source>
</evidence>
<gene>
    <name evidence="7" type="ORF">BOTNAR_0198g00070</name>
</gene>
<dbReference type="Pfam" id="PF00891">
    <property type="entry name" value="Methyltransf_2"/>
    <property type="match status" value="1"/>
</dbReference>
<dbReference type="Gene3D" id="1.10.10.10">
    <property type="entry name" value="Winged helix-like DNA-binding domain superfamily/Winged helix DNA-binding domain"/>
    <property type="match status" value="1"/>
</dbReference>
<evidence type="ECO:0000256" key="3">
    <source>
        <dbReference type="ARBA" id="ARBA00022691"/>
    </source>
</evidence>
<keyword evidence="3" id="KW-0949">S-adenosyl-L-methionine</keyword>
<dbReference type="SUPFAM" id="SSF53335">
    <property type="entry name" value="S-adenosyl-L-methionine-dependent methyltransferases"/>
    <property type="match status" value="1"/>
</dbReference>
<dbReference type="InterPro" id="IPR012967">
    <property type="entry name" value="COMT_dimerisation"/>
</dbReference>
<dbReference type="InterPro" id="IPR016461">
    <property type="entry name" value="COMT-like"/>
</dbReference>
<dbReference type="STRING" id="278944.A0A4Z1IEV3"/>
<evidence type="ECO:0000313" key="8">
    <source>
        <dbReference type="Proteomes" id="UP000297452"/>
    </source>
</evidence>
<evidence type="ECO:0000256" key="1">
    <source>
        <dbReference type="ARBA" id="ARBA00022603"/>
    </source>
</evidence>
<dbReference type="PIRSF" id="PIRSF005739">
    <property type="entry name" value="O-mtase"/>
    <property type="match status" value="1"/>
</dbReference>
<feature type="domain" description="O-methyltransferase C-terminal" evidence="5">
    <location>
        <begin position="188"/>
        <end position="304"/>
    </location>
</feature>
<feature type="domain" description="O-methyltransferase dimerisation" evidence="6">
    <location>
        <begin position="14"/>
        <end position="77"/>
    </location>
</feature>
<dbReference type="SUPFAM" id="SSF46785">
    <property type="entry name" value="Winged helix' DNA-binding domain"/>
    <property type="match status" value="1"/>
</dbReference>
<comment type="caution">
    <text evidence="7">The sequence shown here is derived from an EMBL/GenBank/DDBJ whole genome shotgun (WGS) entry which is preliminary data.</text>
</comment>
<name>A0A4Z1IEV3_9HELO</name>
<dbReference type="Proteomes" id="UP000297452">
    <property type="component" value="Unassembled WGS sequence"/>
</dbReference>
<dbReference type="PANTHER" id="PTHR43712:SF2">
    <property type="entry name" value="O-METHYLTRANSFERASE CICE"/>
    <property type="match status" value="1"/>
</dbReference>
<sequence>MQRVINLHLVIGITRTAVDLKLFNILDDSDGPLSLQDLAFKTGADPALLGRILRMISSLGMIKETGEDQFTSSQTSKNLSIAEIQAGLYHNYEVLGPAYQDLPEFHASTKYRIPTETHKAAFQKAWNTDLPLWSWFQSRPKETAQFNRFMIAQRSSTPNAFNFSRSRRNAKTGPRRNHSLFHDIKGRIIFQDLPGEIEHAVSQGLPDGVEAMVYDFYTPQVIKGAKFYYLRAILHDHLDDKVILILKNIMQVMEKDSLILFDEMVLPNYNVDWFATQTDLTMLAAFGSMERTEAQWKSLLDGVGLKVRRIVTYTHTFRLSIIAASL</sequence>
<organism evidence="7 8">
    <name type="scientific">Botryotinia narcissicola</name>
    <dbReference type="NCBI Taxonomy" id="278944"/>
    <lineage>
        <taxon>Eukaryota</taxon>
        <taxon>Fungi</taxon>
        <taxon>Dikarya</taxon>
        <taxon>Ascomycota</taxon>
        <taxon>Pezizomycotina</taxon>
        <taxon>Leotiomycetes</taxon>
        <taxon>Helotiales</taxon>
        <taxon>Sclerotiniaceae</taxon>
        <taxon>Botryotinia</taxon>
    </lineage>
</organism>
<dbReference type="OrthoDB" id="3340390at2759"/>
<keyword evidence="1" id="KW-0489">Methyltransferase</keyword>
<dbReference type="AlphaFoldDB" id="A0A4Z1IEV3"/>
<evidence type="ECO:0000256" key="2">
    <source>
        <dbReference type="ARBA" id="ARBA00022679"/>
    </source>
</evidence>
<reference evidence="7 8" key="1">
    <citation type="submission" date="2017-12" db="EMBL/GenBank/DDBJ databases">
        <title>Comparative genomics of Botrytis spp.</title>
        <authorList>
            <person name="Valero-Jimenez C.A."/>
            <person name="Tapia P."/>
            <person name="Veloso J."/>
            <person name="Silva-Moreno E."/>
            <person name="Staats M."/>
            <person name="Valdes J.H."/>
            <person name="Van Kan J.A.L."/>
        </authorList>
    </citation>
    <scope>NUCLEOTIDE SEQUENCE [LARGE SCALE GENOMIC DNA]</scope>
    <source>
        <strain evidence="7 8">MUCL2120</strain>
    </source>
</reference>
<dbReference type="InterPro" id="IPR036390">
    <property type="entry name" value="WH_DNA-bd_sf"/>
</dbReference>
<accession>A0A4Z1IEV3</accession>
<dbReference type="EMBL" id="PQXJ01000198">
    <property type="protein sequence ID" value="TGO57600.1"/>
    <property type="molecule type" value="Genomic_DNA"/>
</dbReference>
<dbReference type="GO" id="GO:0008171">
    <property type="term" value="F:O-methyltransferase activity"/>
    <property type="evidence" value="ECO:0007669"/>
    <property type="project" value="InterPro"/>
</dbReference>
<dbReference type="GO" id="GO:0032259">
    <property type="term" value="P:methylation"/>
    <property type="evidence" value="ECO:0007669"/>
    <property type="project" value="UniProtKB-KW"/>
</dbReference>
<evidence type="ECO:0000256" key="4">
    <source>
        <dbReference type="PIRSR" id="PIRSR005739-1"/>
    </source>
</evidence>